<gene>
    <name evidence="2" type="ORF">PQ456_10170</name>
</gene>
<dbReference type="InterPro" id="IPR010982">
    <property type="entry name" value="Lambda_DNA-bd_dom_sf"/>
</dbReference>
<feature type="domain" description="HTH cro/C1-type" evidence="1">
    <location>
        <begin position="3"/>
        <end position="59"/>
    </location>
</feature>
<evidence type="ECO:0000313" key="3">
    <source>
        <dbReference type="Proteomes" id="UP001220509"/>
    </source>
</evidence>
<dbReference type="Pfam" id="PF13443">
    <property type="entry name" value="HTH_26"/>
    <property type="match status" value="1"/>
</dbReference>
<dbReference type="InterPro" id="IPR001387">
    <property type="entry name" value="Cro/C1-type_HTH"/>
</dbReference>
<keyword evidence="3" id="KW-1185">Reference proteome</keyword>
<dbReference type="SUPFAM" id="SSF47413">
    <property type="entry name" value="lambda repressor-like DNA-binding domains"/>
    <property type="match status" value="1"/>
</dbReference>
<dbReference type="Gene3D" id="1.10.260.40">
    <property type="entry name" value="lambda repressor-like DNA-binding domains"/>
    <property type="match status" value="1"/>
</dbReference>
<accession>A0AAX3M8P0</accession>
<organism evidence="2 3">
    <name type="scientific">Paenibacillus kyungheensis</name>
    <dbReference type="NCBI Taxonomy" id="1452732"/>
    <lineage>
        <taxon>Bacteria</taxon>
        <taxon>Bacillati</taxon>
        <taxon>Bacillota</taxon>
        <taxon>Bacilli</taxon>
        <taxon>Bacillales</taxon>
        <taxon>Paenibacillaceae</taxon>
        <taxon>Paenibacillus</taxon>
    </lineage>
</organism>
<name>A0AAX3M8P0_9BACL</name>
<evidence type="ECO:0000313" key="2">
    <source>
        <dbReference type="EMBL" id="WCT57854.1"/>
    </source>
</evidence>
<evidence type="ECO:0000259" key="1">
    <source>
        <dbReference type="PROSITE" id="PS50943"/>
    </source>
</evidence>
<reference evidence="2 3" key="1">
    <citation type="submission" date="2023-02" db="EMBL/GenBank/DDBJ databases">
        <title>Genome sequence of Paenibacillus kyungheensis KACC 18744.</title>
        <authorList>
            <person name="Kim S."/>
            <person name="Heo J."/>
            <person name="Kwon S.-W."/>
        </authorList>
    </citation>
    <scope>NUCLEOTIDE SEQUENCE [LARGE SCALE GENOMIC DNA]</scope>
    <source>
        <strain evidence="2 3">KACC 18744</strain>
    </source>
</reference>
<dbReference type="GO" id="GO:0003677">
    <property type="term" value="F:DNA binding"/>
    <property type="evidence" value="ECO:0007669"/>
    <property type="project" value="InterPro"/>
</dbReference>
<protein>
    <submittedName>
        <fullName evidence="2">Helix-turn-helix transcriptional regulator</fullName>
    </submittedName>
</protein>
<proteinExistence type="predicted"/>
<dbReference type="CDD" id="cd00093">
    <property type="entry name" value="HTH_XRE"/>
    <property type="match status" value="1"/>
</dbReference>
<dbReference type="RefSeq" id="WP_273616014.1">
    <property type="nucleotide sequence ID" value="NZ_CP117416.1"/>
</dbReference>
<dbReference type="Proteomes" id="UP001220509">
    <property type="component" value="Chromosome"/>
</dbReference>
<dbReference type="KEGG" id="pka:PQ456_10170"/>
<dbReference type="AlphaFoldDB" id="A0AAX3M8P0"/>
<dbReference type="EMBL" id="CP117416">
    <property type="protein sequence ID" value="WCT57854.1"/>
    <property type="molecule type" value="Genomic_DNA"/>
</dbReference>
<dbReference type="PROSITE" id="PS50943">
    <property type="entry name" value="HTH_CROC1"/>
    <property type="match status" value="1"/>
</dbReference>
<dbReference type="SMART" id="SM00530">
    <property type="entry name" value="HTH_XRE"/>
    <property type="match status" value="1"/>
</dbReference>
<sequence>MKLNEVMTERGLTQMKLAEMSGVRQAAISEMSRNIREQVNLRTLIKIADALDIDDLSELMVIEKKESSESD</sequence>